<dbReference type="Proteomes" id="UP000198781">
    <property type="component" value="Unassembled WGS sequence"/>
</dbReference>
<dbReference type="Pfam" id="PF04214">
    <property type="entry name" value="DUF411"/>
    <property type="match status" value="1"/>
</dbReference>
<proteinExistence type="predicted"/>
<keyword evidence="1" id="KW-0732">Signal</keyword>
<sequence length="179" mass="18778">MNPIDTPAGDHRSSSPSRRQALRGLAALGVAAAAVPWPALAADPQLIAIEVWKDPNCGCCQDWVDHMQANGFRATVHDTGNAAVRGRLGLPQKLGSCHTALVGGYLIEGHVPAADVRRLLREKPKALGLAVPGMPVGSPGMDGAFYGGRQDPYEVLLVAHGGGSTRVFSRHPQPSKEPA</sequence>
<feature type="signal peptide" evidence="1">
    <location>
        <begin position="1"/>
        <end position="41"/>
    </location>
</feature>
<feature type="chain" id="PRO_5011483540" evidence="1">
    <location>
        <begin position="42"/>
        <end position="179"/>
    </location>
</feature>
<evidence type="ECO:0000256" key="1">
    <source>
        <dbReference type="SAM" id="SignalP"/>
    </source>
</evidence>
<dbReference type="OrthoDB" id="14727at2"/>
<accession>A0A1G6YDV0</accession>
<organism evidence="2 3">
    <name type="scientific">Paracidovorax valerianellae</name>
    <dbReference type="NCBI Taxonomy" id="187868"/>
    <lineage>
        <taxon>Bacteria</taxon>
        <taxon>Pseudomonadati</taxon>
        <taxon>Pseudomonadota</taxon>
        <taxon>Betaproteobacteria</taxon>
        <taxon>Burkholderiales</taxon>
        <taxon>Comamonadaceae</taxon>
        <taxon>Paracidovorax</taxon>
    </lineage>
</organism>
<dbReference type="InterPro" id="IPR006311">
    <property type="entry name" value="TAT_signal"/>
</dbReference>
<gene>
    <name evidence="2" type="ORF">SAMN05192589_11036</name>
</gene>
<name>A0A1G6YDV0_9BURK</name>
<protein>
    <submittedName>
        <fullName evidence="2">Uncharacterized conserved protein</fullName>
    </submittedName>
</protein>
<dbReference type="STRING" id="187868.SAMN05192589_11036"/>
<evidence type="ECO:0000313" key="2">
    <source>
        <dbReference type="EMBL" id="SDD88550.1"/>
    </source>
</evidence>
<evidence type="ECO:0000313" key="3">
    <source>
        <dbReference type="Proteomes" id="UP000198781"/>
    </source>
</evidence>
<keyword evidence="3" id="KW-1185">Reference proteome</keyword>
<dbReference type="RefSeq" id="WP_092744654.1">
    <property type="nucleotide sequence ID" value="NZ_FMZC01000010.1"/>
</dbReference>
<dbReference type="AlphaFoldDB" id="A0A1G6YDV0"/>
<dbReference type="InterPro" id="IPR007332">
    <property type="entry name" value="DUF411"/>
</dbReference>
<reference evidence="2 3" key="1">
    <citation type="submission" date="2016-10" db="EMBL/GenBank/DDBJ databases">
        <authorList>
            <person name="de Groot N.N."/>
        </authorList>
    </citation>
    <scope>NUCLEOTIDE SEQUENCE [LARGE SCALE GENOMIC DNA]</scope>
    <source>
        <strain evidence="2 3">DSM 16619</strain>
    </source>
</reference>
<dbReference type="EMBL" id="FMZC01000010">
    <property type="protein sequence ID" value="SDD88550.1"/>
    <property type="molecule type" value="Genomic_DNA"/>
</dbReference>
<dbReference type="PROSITE" id="PS51318">
    <property type="entry name" value="TAT"/>
    <property type="match status" value="1"/>
</dbReference>